<proteinExistence type="predicted"/>
<dbReference type="AlphaFoldDB" id="A0AAV7TA58"/>
<accession>A0AAV7TA58</accession>
<reference evidence="1" key="1">
    <citation type="journal article" date="2022" name="bioRxiv">
        <title>Sequencing and chromosome-scale assembly of the giantPleurodeles waltlgenome.</title>
        <authorList>
            <person name="Brown T."/>
            <person name="Elewa A."/>
            <person name="Iarovenko S."/>
            <person name="Subramanian E."/>
            <person name="Araus A.J."/>
            <person name="Petzold A."/>
            <person name="Susuki M."/>
            <person name="Suzuki K.-i.T."/>
            <person name="Hayashi T."/>
            <person name="Toyoda A."/>
            <person name="Oliveira C."/>
            <person name="Osipova E."/>
            <person name="Leigh N.D."/>
            <person name="Simon A."/>
            <person name="Yun M.H."/>
        </authorList>
    </citation>
    <scope>NUCLEOTIDE SEQUENCE</scope>
    <source>
        <strain evidence="1">20211129_DDA</strain>
        <tissue evidence="1">Liver</tissue>
    </source>
</reference>
<organism evidence="1 2">
    <name type="scientific">Pleurodeles waltl</name>
    <name type="common">Iberian ribbed newt</name>
    <dbReference type="NCBI Taxonomy" id="8319"/>
    <lineage>
        <taxon>Eukaryota</taxon>
        <taxon>Metazoa</taxon>
        <taxon>Chordata</taxon>
        <taxon>Craniata</taxon>
        <taxon>Vertebrata</taxon>
        <taxon>Euteleostomi</taxon>
        <taxon>Amphibia</taxon>
        <taxon>Batrachia</taxon>
        <taxon>Caudata</taxon>
        <taxon>Salamandroidea</taxon>
        <taxon>Salamandridae</taxon>
        <taxon>Pleurodelinae</taxon>
        <taxon>Pleurodeles</taxon>
    </lineage>
</organism>
<sequence>MGVGTFKWVAHTLYIAEHPGICPAEQTELGSAETSQLEYGTALKSQPTSLNPADIDAKRNPSAAHVACNKCGELSKTPVYIVWAPSGHQHRYTSRRDPHEP</sequence>
<evidence type="ECO:0000313" key="1">
    <source>
        <dbReference type="EMBL" id="KAJ1172869.1"/>
    </source>
</evidence>
<evidence type="ECO:0000313" key="2">
    <source>
        <dbReference type="Proteomes" id="UP001066276"/>
    </source>
</evidence>
<dbReference type="EMBL" id="JANPWB010000007">
    <property type="protein sequence ID" value="KAJ1172869.1"/>
    <property type="molecule type" value="Genomic_DNA"/>
</dbReference>
<gene>
    <name evidence="1" type="ORF">NDU88_004711</name>
</gene>
<name>A0AAV7TA58_PLEWA</name>
<protein>
    <submittedName>
        <fullName evidence="1">Uncharacterized protein</fullName>
    </submittedName>
</protein>
<dbReference type="Proteomes" id="UP001066276">
    <property type="component" value="Chromosome 4_1"/>
</dbReference>
<keyword evidence="2" id="KW-1185">Reference proteome</keyword>
<comment type="caution">
    <text evidence="1">The sequence shown here is derived from an EMBL/GenBank/DDBJ whole genome shotgun (WGS) entry which is preliminary data.</text>
</comment>